<dbReference type="PANTHER" id="PTHR43767:SF1">
    <property type="entry name" value="NONRIBOSOMAL PEPTIDE SYNTHASE PES1 (EUROFUNG)-RELATED"/>
    <property type="match status" value="1"/>
</dbReference>
<dbReference type="AlphaFoldDB" id="A0A7X1AUX8"/>
<evidence type="ECO:0000259" key="1">
    <source>
        <dbReference type="Pfam" id="PF00501"/>
    </source>
</evidence>
<feature type="domain" description="AMP-dependent synthetase/ligase" evidence="1">
    <location>
        <begin position="45"/>
        <end position="392"/>
    </location>
</feature>
<evidence type="ECO:0000313" key="3">
    <source>
        <dbReference type="Proteomes" id="UP000525652"/>
    </source>
</evidence>
<reference evidence="2 3" key="1">
    <citation type="submission" date="2020-07" db="EMBL/GenBank/DDBJ databases">
        <authorList>
            <person name="Feng X."/>
        </authorList>
    </citation>
    <scope>NUCLEOTIDE SEQUENCE [LARGE SCALE GENOMIC DNA]</scope>
    <source>
        <strain evidence="2 3">JCM14086</strain>
    </source>
</reference>
<dbReference type="InterPro" id="IPR042099">
    <property type="entry name" value="ANL_N_sf"/>
</dbReference>
<dbReference type="EMBL" id="JACHVA010000017">
    <property type="protein sequence ID" value="MBC2600402.1"/>
    <property type="molecule type" value="Genomic_DNA"/>
</dbReference>
<dbReference type="InterPro" id="IPR050237">
    <property type="entry name" value="ATP-dep_AMP-bd_enzyme"/>
</dbReference>
<dbReference type="Pfam" id="PF00501">
    <property type="entry name" value="AMP-binding"/>
    <property type="match status" value="1"/>
</dbReference>
<name>A0A7X1AUX8_9BACT</name>
<dbReference type="InterPro" id="IPR000873">
    <property type="entry name" value="AMP-dep_synth/lig_dom"/>
</dbReference>
<accession>A0A7X1AUX8</accession>
<sequence>MGDSAKSKVNVASFLAERAKDSARVPAVRIPIVKKGEIAFADTPFSELELLVSSLAGRMATEGIHKGTRVLVLAKPGLQLIAGVFAILQVGGIPVVIDPGMGLSGFLRCVRHSEPEAVFGIRRGLILSRLFRGSFRKVRARLSTQLASRKAMAAMMIPRFPVVATAPEDPAAILFTSGSTGPAKGVCYEHGMFQAQIRAVRERFSIEPGEVDFPMLPVFALFNPALGMTTVVPPMDPSRPAKADAALQMQVMNEAGVTNSFGSPVLWNKIAEEGERSGTKIKSLRRILAAGAALSPALVERLRPIVPHAQIFSPYGATEALPLTAIEGEEIRSVAGETEKGNGVCVGRPLPGVEVRIIPVSPEVLTAADLVSLPAGEIGEIVASGPMVTRAYDRREDATKKAKVHEGDRIWHRMGDLGYWDKEGRLWFCGRVAERVTTADGVTFDPECCEQVFNRHPRVYRTALVGLGPKARRTPGIVVQPQSGEYPSSSEEMGQWIEELKKLAGQTPMTAPIRHFFFRKEFPVDVRHNAKIHRLQLAKEYAAHGLEPTE</sequence>
<dbReference type="Proteomes" id="UP000525652">
    <property type="component" value="Unassembled WGS sequence"/>
</dbReference>
<gene>
    <name evidence="2" type="ORF">H5P30_01260</name>
</gene>
<comment type="caution">
    <text evidence="2">The sequence shown here is derived from an EMBL/GenBank/DDBJ whole genome shotgun (WGS) entry which is preliminary data.</text>
</comment>
<evidence type="ECO:0000313" key="2">
    <source>
        <dbReference type="EMBL" id="MBC2600402.1"/>
    </source>
</evidence>
<keyword evidence="3" id="KW-1185">Reference proteome</keyword>
<dbReference type="Gene3D" id="3.40.50.12780">
    <property type="entry name" value="N-terminal domain of ligase-like"/>
    <property type="match status" value="1"/>
</dbReference>
<protein>
    <submittedName>
        <fullName evidence="2">AMP-binding protein</fullName>
    </submittedName>
</protein>
<organism evidence="2 3">
    <name type="scientific">Puniceicoccus vermicola</name>
    <dbReference type="NCBI Taxonomy" id="388746"/>
    <lineage>
        <taxon>Bacteria</taxon>
        <taxon>Pseudomonadati</taxon>
        <taxon>Verrucomicrobiota</taxon>
        <taxon>Opitutia</taxon>
        <taxon>Puniceicoccales</taxon>
        <taxon>Puniceicoccaceae</taxon>
        <taxon>Puniceicoccus</taxon>
    </lineage>
</organism>
<dbReference type="PROSITE" id="PS00455">
    <property type="entry name" value="AMP_BINDING"/>
    <property type="match status" value="1"/>
</dbReference>
<proteinExistence type="predicted"/>
<dbReference type="InterPro" id="IPR020845">
    <property type="entry name" value="AMP-binding_CS"/>
</dbReference>
<dbReference type="SUPFAM" id="SSF56801">
    <property type="entry name" value="Acetyl-CoA synthetase-like"/>
    <property type="match status" value="1"/>
</dbReference>
<dbReference type="NCBIfam" id="NF006754">
    <property type="entry name" value="PRK09274.1"/>
    <property type="match status" value="1"/>
</dbReference>
<dbReference type="PANTHER" id="PTHR43767">
    <property type="entry name" value="LONG-CHAIN-FATTY-ACID--COA LIGASE"/>
    <property type="match status" value="1"/>
</dbReference>
<dbReference type="RefSeq" id="WP_185691150.1">
    <property type="nucleotide sequence ID" value="NZ_JACHVA010000017.1"/>
</dbReference>